<feature type="compositionally biased region" description="Polar residues" evidence="7">
    <location>
        <begin position="611"/>
        <end position="634"/>
    </location>
</feature>
<evidence type="ECO:0000256" key="5">
    <source>
        <dbReference type="ARBA" id="ARBA00023136"/>
    </source>
</evidence>
<dbReference type="PANTHER" id="PTHR12372">
    <property type="entry name" value="PECANEX"/>
    <property type="match status" value="1"/>
</dbReference>
<feature type="compositionally biased region" description="Polar residues" evidence="7">
    <location>
        <begin position="591"/>
        <end position="600"/>
    </location>
</feature>
<dbReference type="InterPro" id="IPR039797">
    <property type="entry name" value="Pecanex"/>
</dbReference>
<evidence type="ECO:0000256" key="4">
    <source>
        <dbReference type="ARBA" id="ARBA00022989"/>
    </source>
</evidence>
<feature type="compositionally biased region" description="Polar residues" evidence="7">
    <location>
        <begin position="2137"/>
        <end position="2148"/>
    </location>
</feature>
<dbReference type="InParanoid" id="A0A1S3II93"/>
<sequence>MGSHTLEILRQGLWASLTGGWFYDPHQSVFSNTFHLYLWLFFLCFPLTLYLTLPSSLVVWSIYCAVIAAVFIVVKGINYKLHNVFDTSEMIEEEEAHESDTSSSKADDGSSKTDKTTASRTQGASEECIEMKVLNGSQARSITPPVQCSSRNSITDLPSSSRKTPADSMEYINKLVKDDMQSKGGGVLDLKVDVHRTDSTEGGTTQDEKSSSSHDADIVHLPDIVVLEGPKPSIIQAVVNQNGVAGQAEKAPDRPTETKPCKKHVAFEKFKESQGISDSDLKAAYNDNHPLHRRHAVRRNKSALELKPNIKVRNDQMDKIFQEKSIKRRQMSLPQDSAIFSELEPHAFSGNQNQDDMSKSEEQTYGDFTEPHKESGGRDVKVRSFSEPHGDGNAGLDVLSQDEPFRERILTPSSQSMALLRKPGYKRKHKDTKNLDIVHKPGYTSEPSFIFHQENSEGGDNSFVDIQLPASLSTGTDGDSKPIQSDQDSQRTSSPQSSASFHTPVSSCYSSMSESDSEHSPVSTETTSNPKGPQSKMADLSQEDKSDSNQTLTEQTAKKTDKTTTKQKSQPKLKMPKWLKRSSKSPPPEHVSQTSLQSDTGLYWMFHTDSDSFTSGDSRCHSRTASVDSSSTLTNDEDEVGQYPSRHPRTGKRSKTQNPSRTPSTLSQGSAQNTADLPQEDLSSKEKERQKDTEKNKVDGTASSPEEYFEDVPVVDKTHGAIPKRPIKKLPQLDDDETQAVEESKRAVDVIQEVDISRRILEILSKNDPVECEEELRKLKEELDLNKRQFERGASDRSQSGGDGSRPKRVRHNDGPSRDSSASNSETSALLSSPAHSLQNEGVVNRRSRHRSSRSSKRSSQTSFREPQPPAALQAKIESQGKHLATSHEDTTEGAVHCFQDEMGNWYTYTFGEGSTGTATGIAEKTPYDRWDSSSSDSGSTVILDPPKDNQTRQELRFQLVEEPLELPGSVGPRRDLTTSTPLQSYIEHLLDNRAMRGRGGTTTQTQNSISDSDSDTTHDITAIEEKPKFYYKFWIIPDKKFLKLRFDRLALLALLDRNLSIFENCSAVLLAILVGVLGCLLLSQEFFKDFWIFLFCFIIASCQYSLLKSVQPDAASPMHGYNHIIAFSRPFYFTVCCSLILLLDYASSKLEPSSYTLYGIAVTSKGAVTFARDLLLVFVLCFPVIFTFGLLPQVNTFFMYLLEQIDMHVFGGCATTSLLAAFFAVIRSVMAVAVLYGFAFASLKLTLELKDKSQNVMFSVYCALLVPMSYHLSRCASDPEVLISMVKDKLQSKVCKRNEEAANEKDEELVDPLPEKLKGSVYERLRSDGIVCLVAALMTFAVHVSTAFTSLQPHLHAVLCYIAGTLGLLIHYLIPQLRKEMPWLCCSHPLLQSHERSQFEVRDAAKVMWFEKVYLWLRFIEKNFLYPTLFLSALTSSAPVVVNKFGYLIGALVVTVCGIKMFRSAFVHTPKQYLIVVFTFFFFKYDYGQASESFLIDYFFIAIFVNKFYDFLLKVQFILTYIAPWQITWGSAFHAFAQPFSVPHSVMLFVQAAASAIFSTPLNPVLGSAIFITSYVRPIKFWERDYNTKRVDHSNTKLASQLERNPGSDDNNLNSIFYEHLTRSLQHSLCGDLMMGRWGPASQGDCFIMASDYLNALVHIIEMGNGLVTFQLRGLEFRGTYCQQREVEAITEGVEDDYGFCCCEPGHLPHFLSLNAAFNQRWLAWEVTVTKYVLEGYSISDNSAASMLQVFDLRKVLITYYVKSIIYYTIRSPKLEQWLFDESIRTAVQLTLEKNYVDLDPTFNLHVDEDYDMRLSGVSRNSFCNTYLSWIQYCASRRNSNLDSHKDSSLVSLCYSLSLLGRRVMFTASHNNAYASVDFFLYGLHALFKGDFRITSPKDEWVFTDMELLRRVVAPGIRMSLKLHQDHFTSPDEYEEHQMLYDAITGYEQNLVISHEADPQWRNAVLANTPSLLALRHVFDEGSDEYKIIMLNKRFLSFRVIKVNRECVRGLWAGQQQELVFLRNRNPERGSIQNAKQALRNMINSSCDQPIGYPIYVSPLTTSYSGTHEQYTGIVGKEFSLNGVKNALKALWKRMRQRCGAGCTSGGSNLEDMGGCGPTIVTVSGTYGGPERPHQGSLTSTTAPQADNSTILTNRGSFISTASSASKPSSALVNIAGLLSDSTASNKDPVTQRVQIQDIGQVYDTINLGRRIDVQWPSDEWRQNGGKNGWKSWFPDKGMEGTVVHKWMPCHREPGRRSHVDKTILLVQVGERFVPIAEAGVIDLGAEV</sequence>
<keyword evidence="4 6" id="KW-1133">Transmembrane helix</keyword>
<feature type="region of interest" description="Disordered" evidence="7">
    <location>
        <begin position="140"/>
        <end position="166"/>
    </location>
</feature>
<feature type="transmembrane region" description="Helical" evidence="6">
    <location>
        <begin position="1520"/>
        <end position="1538"/>
    </location>
</feature>
<feature type="region of interest" description="Disordered" evidence="7">
    <location>
        <begin position="2129"/>
        <end position="2148"/>
    </location>
</feature>
<feature type="compositionally biased region" description="Basic residues" evidence="7">
    <location>
        <begin position="646"/>
        <end position="655"/>
    </location>
</feature>
<feature type="compositionally biased region" description="Basic residues" evidence="7">
    <location>
        <begin position="569"/>
        <end position="583"/>
    </location>
</feature>
<feature type="compositionally biased region" description="Polar residues" evidence="7">
    <location>
        <begin position="656"/>
        <end position="676"/>
    </location>
</feature>
<dbReference type="Pfam" id="PF05041">
    <property type="entry name" value="Pecanex_C"/>
    <property type="match status" value="1"/>
</dbReference>
<dbReference type="GO" id="GO:0016020">
    <property type="term" value="C:membrane"/>
    <property type="evidence" value="ECO:0007669"/>
    <property type="project" value="UniProtKB-SubCell"/>
</dbReference>
<protein>
    <recommendedName>
        <fullName evidence="6">Pecanex-like protein</fullName>
    </recommendedName>
</protein>
<feature type="transmembrane region" description="Helical" evidence="6">
    <location>
        <begin position="1355"/>
        <end position="1375"/>
    </location>
</feature>
<feature type="compositionally biased region" description="Polar residues" evidence="7">
    <location>
        <begin position="140"/>
        <end position="163"/>
    </location>
</feature>
<dbReference type="Proteomes" id="UP000085678">
    <property type="component" value="Unplaced"/>
</dbReference>
<dbReference type="RefSeq" id="XP_013397932.1">
    <property type="nucleotide sequence ID" value="XM_013542478.2"/>
</dbReference>
<evidence type="ECO:0000256" key="7">
    <source>
        <dbReference type="SAM" id="MobiDB-lite"/>
    </source>
</evidence>
<accession>A0A1S3II93</accession>
<comment type="subcellular location">
    <subcellularLocation>
        <location evidence="1 6">Membrane</location>
        <topology evidence="1 6">Multi-pass membrane protein</topology>
    </subcellularLocation>
</comment>
<comment type="similarity">
    <text evidence="2 6">Belongs to the pecanex family.</text>
</comment>
<gene>
    <name evidence="10" type="primary">LOC106164531</name>
</gene>
<feature type="region of interest" description="Disordered" evidence="7">
    <location>
        <begin position="347"/>
        <end position="398"/>
    </location>
</feature>
<evidence type="ECO:0000256" key="2">
    <source>
        <dbReference type="ARBA" id="ARBA00010170"/>
    </source>
</evidence>
<dbReference type="FunCoup" id="A0A1S3II93">
    <property type="interactions" value="1302"/>
</dbReference>
<feature type="compositionally biased region" description="Basic and acidic residues" evidence="7">
    <location>
        <begin position="682"/>
        <end position="698"/>
    </location>
</feature>
<feature type="transmembrane region" description="Helical" evidence="6">
    <location>
        <begin position="1091"/>
        <end position="1108"/>
    </location>
</feature>
<feature type="region of interest" description="Disordered" evidence="7">
    <location>
        <begin position="920"/>
        <end position="948"/>
    </location>
</feature>
<feature type="region of interest" description="Disordered" evidence="7">
    <location>
        <begin position="788"/>
        <end position="889"/>
    </location>
</feature>
<feature type="compositionally biased region" description="Basic and acidic residues" evidence="7">
    <location>
        <begin position="105"/>
        <end position="117"/>
    </location>
</feature>
<feature type="transmembrane region" description="Helical" evidence="6">
    <location>
        <begin position="1219"/>
        <end position="1244"/>
    </location>
</feature>
<name>A0A1S3II93_LINAN</name>
<keyword evidence="9" id="KW-1185">Reference proteome</keyword>
<dbReference type="OrthoDB" id="10037631at2759"/>
<evidence type="ECO:0000313" key="9">
    <source>
        <dbReference type="Proteomes" id="UP000085678"/>
    </source>
</evidence>
<keyword evidence="3 6" id="KW-0812">Transmembrane</keyword>
<feature type="region of interest" description="Disordered" evidence="7">
    <location>
        <begin position="997"/>
        <end position="1017"/>
    </location>
</feature>
<keyword evidence="5 6" id="KW-0472">Membrane</keyword>
<evidence type="ECO:0000256" key="3">
    <source>
        <dbReference type="ARBA" id="ARBA00022692"/>
    </source>
</evidence>
<feature type="compositionally biased region" description="Basic residues" evidence="7">
    <location>
        <begin position="846"/>
        <end position="857"/>
    </location>
</feature>
<organism evidence="9 10">
    <name type="scientific">Lingula anatina</name>
    <name type="common">Brachiopod</name>
    <name type="synonym">Lingula unguis</name>
    <dbReference type="NCBI Taxonomy" id="7574"/>
    <lineage>
        <taxon>Eukaryota</taxon>
        <taxon>Metazoa</taxon>
        <taxon>Spiralia</taxon>
        <taxon>Lophotrochozoa</taxon>
        <taxon>Brachiopoda</taxon>
        <taxon>Linguliformea</taxon>
        <taxon>Lingulata</taxon>
        <taxon>Lingulida</taxon>
        <taxon>Linguloidea</taxon>
        <taxon>Lingulidae</taxon>
        <taxon>Lingula</taxon>
    </lineage>
</organism>
<feature type="region of interest" description="Disordered" evidence="7">
    <location>
        <begin position="470"/>
        <end position="745"/>
    </location>
</feature>
<evidence type="ECO:0000256" key="1">
    <source>
        <dbReference type="ARBA" id="ARBA00004141"/>
    </source>
</evidence>
<feature type="transmembrane region" description="Helical" evidence="6">
    <location>
        <begin position="60"/>
        <end position="79"/>
    </location>
</feature>
<dbReference type="GeneID" id="106164531"/>
<feature type="transmembrane region" description="Helical" evidence="6">
    <location>
        <begin position="1128"/>
        <end position="1147"/>
    </location>
</feature>
<feature type="transmembrane region" description="Helical" evidence="6">
    <location>
        <begin position="1067"/>
        <end position="1084"/>
    </location>
</feature>
<feature type="region of interest" description="Disordered" evidence="7">
    <location>
        <begin position="423"/>
        <end position="442"/>
    </location>
</feature>
<evidence type="ECO:0000256" key="6">
    <source>
        <dbReference type="RuleBase" id="RU367089"/>
    </source>
</evidence>
<feature type="compositionally biased region" description="Polar residues" evidence="7">
    <location>
        <begin position="818"/>
        <end position="842"/>
    </location>
</feature>
<proteinExistence type="inferred from homology"/>
<reference evidence="10" key="1">
    <citation type="submission" date="2025-08" db="UniProtKB">
        <authorList>
            <consortium name="RefSeq"/>
        </authorList>
    </citation>
    <scope>IDENTIFICATION</scope>
    <source>
        <tissue evidence="10">Gonads</tissue>
    </source>
</reference>
<dbReference type="PANTHER" id="PTHR12372:SF7">
    <property type="entry name" value="PROTEIN PECANEX"/>
    <property type="match status" value="1"/>
</dbReference>
<dbReference type="KEGG" id="lak:106164531"/>
<feature type="transmembrane region" description="Helical" evidence="6">
    <location>
        <begin position="1175"/>
        <end position="1199"/>
    </location>
</feature>
<dbReference type="InterPro" id="IPR007735">
    <property type="entry name" value="Pecanex_C"/>
</dbReference>
<feature type="domain" description="Pecanex C-terminal" evidence="8">
    <location>
        <begin position="1844"/>
        <end position="2071"/>
    </location>
</feature>
<feature type="region of interest" description="Disordered" evidence="7">
    <location>
        <begin position="92"/>
        <end position="124"/>
    </location>
</feature>
<feature type="compositionally biased region" description="Low complexity" evidence="7">
    <location>
        <begin position="484"/>
        <end position="514"/>
    </location>
</feature>
<dbReference type="STRING" id="7574.A0A1S3II93"/>
<feature type="transmembrane region" description="Helical" evidence="6">
    <location>
        <begin position="1448"/>
        <end position="1467"/>
    </location>
</feature>
<evidence type="ECO:0000313" key="10">
    <source>
        <dbReference type="RefSeq" id="XP_013397932.1"/>
    </source>
</evidence>
<feature type="transmembrane region" description="Helical" evidence="6">
    <location>
        <begin position="1331"/>
        <end position="1349"/>
    </location>
</feature>
<evidence type="ECO:0000259" key="8">
    <source>
        <dbReference type="Pfam" id="PF05041"/>
    </source>
</evidence>
<feature type="compositionally biased region" description="Low complexity" evidence="7">
    <location>
        <begin position="1002"/>
        <end position="1012"/>
    </location>
</feature>
<feature type="transmembrane region" description="Helical" evidence="6">
    <location>
        <begin position="34"/>
        <end position="53"/>
    </location>
</feature>
<feature type="compositionally biased region" description="Basic and acidic residues" evidence="7">
    <location>
        <begin position="369"/>
        <end position="390"/>
    </location>
</feature>